<evidence type="ECO:0000313" key="3">
    <source>
        <dbReference type="Proteomes" id="UP000035352"/>
    </source>
</evidence>
<evidence type="ECO:0000256" key="1">
    <source>
        <dbReference type="SAM" id="MobiDB-lite"/>
    </source>
</evidence>
<evidence type="ECO:0000313" key="2">
    <source>
        <dbReference type="EMBL" id="AKJ27392.1"/>
    </source>
</evidence>
<accession>A0A0G3BDN3</accession>
<dbReference type="RefSeq" id="WP_047193502.1">
    <property type="nucleotide sequence ID" value="NZ_CP011371.1"/>
</dbReference>
<sequence length="113" mass="11646">MTLKTLTLALAVTGVAASYYMKKRRAQMLMGGADVDQLDASQRALGNAQAMQGLGADSPNTAERLHEENLTGSPLGAGSPLADKTASDDLFSSSSQRGPNPTTPGLPDLTRGA</sequence>
<gene>
    <name evidence="2" type="ORF">AAW51_0701</name>
</gene>
<protein>
    <submittedName>
        <fullName evidence="2">Uncharacterized protein</fullName>
    </submittedName>
</protein>
<organism evidence="2 3">
    <name type="scientific">Caldimonas brevitalea</name>
    <dbReference type="NCBI Taxonomy" id="413882"/>
    <lineage>
        <taxon>Bacteria</taxon>
        <taxon>Pseudomonadati</taxon>
        <taxon>Pseudomonadota</taxon>
        <taxon>Betaproteobacteria</taxon>
        <taxon>Burkholderiales</taxon>
        <taxon>Sphaerotilaceae</taxon>
        <taxon>Caldimonas</taxon>
    </lineage>
</organism>
<proteinExistence type="predicted"/>
<keyword evidence="3" id="KW-1185">Reference proteome</keyword>
<dbReference type="Proteomes" id="UP000035352">
    <property type="component" value="Chromosome"/>
</dbReference>
<feature type="compositionally biased region" description="Polar residues" evidence="1">
    <location>
        <begin position="90"/>
        <end position="100"/>
    </location>
</feature>
<name>A0A0G3BDN3_9BURK</name>
<reference evidence="2 3" key="1">
    <citation type="submission" date="2015-05" db="EMBL/GenBank/DDBJ databases">
        <authorList>
            <person name="Tang B."/>
            <person name="Yu Y."/>
        </authorList>
    </citation>
    <scope>NUCLEOTIDE SEQUENCE [LARGE SCALE GENOMIC DNA]</scope>
    <source>
        <strain evidence="2 3">DSM 7029</strain>
    </source>
</reference>
<dbReference type="STRING" id="413882.AAW51_0701"/>
<dbReference type="EMBL" id="CP011371">
    <property type="protein sequence ID" value="AKJ27392.1"/>
    <property type="molecule type" value="Genomic_DNA"/>
</dbReference>
<feature type="region of interest" description="Disordered" evidence="1">
    <location>
        <begin position="49"/>
        <end position="113"/>
    </location>
</feature>
<dbReference type="KEGG" id="pbh:AAW51_0701"/>
<dbReference type="AlphaFoldDB" id="A0A0G3BDN3"/>